<evidence type="ECO:0000313" key="2">
    <source>
        <dbReference type="Proteomes" id="UP000254794"/>
    </source>
</evidence>
<dbReference type="SUPFAM" id="SSF51182">
    <property type="entry name" value="RmlC-like cupins"/>
    <property type="match status" value="1"/>
</dbReference>
<keyword evidence="2" id="KW-1185">Reference proteome</keyword>
<evidence type="ECO:0000313" key="1">
    <source>
        <dbReference type="EMBL" id="STX50947.1"/>
    </source>
</evidence>
<evidence type="ECO:0008006" key="3">
    <source>
        <dbReference type="Google" id="ProtNLM"/>
    </source>
</evidence>
<gene>
    <name evidence="1" type="ORF">NCTC13316_01036</name>
</gene>
<dbReference type="Gene3D" id="2.60.120.10">
    <property type="entry name" value="Jelly Rolls"/>
    <property type="match status" value="1"/>
</dbReference>
<dbReference type="EMBL" id="UGOD01000001">
    <property type="protein sequence ID" value="STX50947.1"/>
    <property type="molecule type" value="Genomic_DNA"/>
</dbReference>
<dbReference type="RefSeq" id="WP_115330617.1">
    <property type="nucleotide sequence ID" value="NZ_CAAAHP010000001.1"/>
</dbReference>
<sequence>MKTQAIPQDYQHTSPAGAEVRLLMNNHLGGMAHCTLKAGTISKVVCHKTVSEFWHILSGKGAIWRKNSDEEIITPLSAGMSIDIPLGTSFQYRSDEDDLVFICVTMPPWPGSDEVNYISHGAWEPTVKQ</sequence>
<dbReference type="OrthoDB" id="5639206at2"/>
<dbReference type="AlphaFoldDB" id="A0A378JIR3"/>
<dbReference type="InterPro" id="IPR011051">
    <property type="entry name" value="RmlC_Cupin_sf"/>
</dbReference>
<protein>
    <recommendedName>
        <fullName evidence="3">Cupin domain</fullName>
    </recommendedName>
</protein>
<proteinExistence type="predicted"/>
<name>A0A378JIR3_9GAMM</name>
<reference evidence="1 2" key="1">
    <citation type="submission" date="2018-06" db="EMBL/GenBank/DDBJ databases">
        <authorList>
            <consortium name="Pathogen Informatics"/>
            <person name="Doyle S."/>
        </authorList>
    </citation>
    <scope>NUCLEOTIDE SEQUENCE [LARGE SCALE GENOMIC DNA]</scope>
    <source>
        <strain evidence="1 2">NCTC13316</strain>
    </source>
</reference>
<organism evidence="1 2">
    <name type="scientific">Legionella busanensis</name>
    <dbReference type="NCBI Taxonomy" id="190655"/>
    <lineage>
        <taxon>Bacteria</taxon>
        <taxon>Pseudomonadati</taxon>
        <taxon>Pseudomonadota</taxon>
        <taxon>Gammaproteobacteria</taxon>
        <taxon>Legionellales</taxon>
        <taxon>Legionellaceae</taxon>
        <taxon>Legionella</taxon>
    </lineage>
</organism>
<accession>A0A378JIR3</accession>
<dbReference type="Proteomes" id="UP000254794">
    <property type="component" value="Unassembled WGS sequence"/>
</dbReference>
<dbReference type="InterPro" id="IPR014710">
    <property type="entry name" value="RmlC-like_jellyroll"/>
</dbReference>